<dbReference type="EMBL" id="JASPKY010000827">
    <property type="protein sequence ID" value="KAK9681303.1"/>
    <property type="molecule type" value="Genomic_DNA"/>
</dbReference>
<dbReference type="PANTHER" id="PTHR11439">
    <property type="entry name" value="GAG-POL-RELATED RETROTRANSPOSON"/>
    <property type="match status" value="1"/>
</dbReference>
<evidence type="ECO:0008006" key="3">
    <source>
        <dbReference type="Google" id="ProtNLM"/>
    </source>
</evidence>
<accession>A0AAW1HYI3</accession>
<reference evidence="1 2" key="1">
    <citation type="journal article" date="2024" name="BMC Genomics">
        <title>De novo assembly and annotation of Popillia japonica's genome with initial clues to its potential as an invasive pest.</title>
        <authorList>
            <person name="Cucini C."/>
            <person name="Boschi S."/>
            <person name="Funari R."/>
            <person name="Cardaioli E."/>
            <person name="Iannotti N."/>
            <person name="Marturano G."/>
            <person name="Paoli F."/>
            <person name="Bruttini M."/>
            <person name="Carapelli A."/>
            <person name="Frati F."/>
            <person name="Nardi F."/>
        </authorList>
    </citation>
    <scope>NUCLEOTIDE SEQUENCE [LARGE SCALE GENOMIC DNA]</scope>
    <source>
        <strain evidence="1">DMR45628</strain>
    </source>
</reference>
<dbReference type="CDD" id="cd09272">
    <property type="entry name" value="RNase_HI_RT_Ty1"/>
    <property type="match status" value="1"/>
</dbReference>
<proteinExistence type="predicted"/>
<gene>
    <name evidence="1" type="ORF">QE152_g38404</name>
</gene>
<evidence type="ECO:0000313" key="1">
    <source>
        <dbReference type="EMBL" id="KAK9681303.1"/>
    </source>
</evidence>
<name>A0AAW1HYI3_POPJA</name>
<evidence type="ECO:0000313" key="2">
    <source>
        <dbReference type="Proteomes" id="UP001458880"/>
    </source>
</evidence>
<keyword evidence="2" id="KW-1185">Reference proteome</keyword>
<dbReference type="Proteomes" id="UP001458880">
    <property type="component" value="Unassembled WGS sequence"/>
</dbReference>
<comment type="caution">
    <text evidence="1">The sequence shown here is derived from an EMBL/GenBank/DDBJ whole genome shotgun (WGS) entry which is preliminary data.</text>
</comment>
<protein>
    <recommendedName>
        <fullName evidence="3">Retrovirus-related Pol polyprotein from transposon TNT 1-94</fullName>
    </recommendedName>
</protein>
<sequence length="119" mass="13402">MIKRIFQYLQATPNFGIFFNGSSDLIAYTDSDRGGDAITGHSTSGVLVMRRNPIIWYTQKQRLVATSTAKAEYRAAVSSIDDICWLRRLGKEFGILNTNKPTILCIDNQSAIHMLQNYP</sequence>
<dbReference type="AlphaFoldDB" id="A0AAW1HYI3"/>
<dbReference type="PANTHER" id="PTHR11439:SF470">
    <property type="entry name" value="CYSTEINE-RICH RLK (RECEPTOR-LIKE PROTEIN KINASE) 8"/>
    <property type="match status" value="1"/>
</dbReference>
<organism evidence="1 2">
    <name type="scientific">Popillia japonica</name>
    <name type="common">Japanese beetle</name>
    <dbReference type="NCBI Taxonomy" id="7064"/>
    <lineage>
        <taxon>Eukaryota</taxon>
        <taxon>Metazoa</taxon>
        <taxon>Ecdysozoa</taxon>
        <taxon>Arthropoda</taxon>
        <taxon>Hexapoda</taxon>
        <taxon>Insecta</taxon>
        <taxon>Pterygota</taxon>
        <taxon>Neoptera</taxon>
        <taxon>Endopterygota</taxon>
        <taxon>Coleoptera</taxon>
        <taxon>Polyphaga</taxon>
        <taxon>Scarabaeiformia</taxon>
        <taxon>Scarabaeidae</taxon>
        <taxon>Rutelinae</taxon>
        <taxon>Popillia</taxon>
    </lineage>
</organism>